<evidence type="ECO:0000256" key="2">
    <source>
        <dbReference type="ARBA" id="ARBA00009418"/>
    </source>
</evidence>
<evidence type="ECO:0000256" key="3">
    <source>
        <dbReference type="ARBA" id="ARBA00022517"/>
    </source>
</evidence>
<dbReference type="EMBL" id="BDSA01000001">
    <property type="protein sequence ID" value="GBE58576.1"/>
    <property type="molecule type" value="Genomic_DNA"/>
</dbReference>
<dbReference type="RefSeq" id="XP_028864819.1">
    <property type="nucleotide sequence ID" value="XM_029008986.1"/>
</dbReference>
<feature type="region of interest" description="Disordered" evidence="7">
    <location>
        <begin position="248"/>
        <end position="271"/>
    </location>
</feature>
<dbReference type="GeneID" id="39872346"/>
<keyword evidence="6" id="KW-0687">Ribonucleoprotein</keyword>
<evidence type="ECO:0000313" key="9">
    <source>
        <dbReference type="Proteomes" id="UP000236319"/>
    </source>
</evidence>
<dbReference type="GO" id="GO:0030686">
    <property type="term" value="C:90S preribosome"/>
    <property type="evidence" value="ECO:0007669"/>
    <property type="project" value="TreeGrafter"/>
</dbReference>
<gene>
    <name evidence="8" type="ORF">BOVATA_000690</name>
</gene>
<reference evidence="8 9" key="1">
    <citation type="journal article" date="2017" name="BMC Genomics">
        <title>Whole-genome assembly of Babesia ovata and comparative genomics between closely related pathogens.</title>
        <authorList>
            <person name="Yamagishi J."/>
            <person name="Asada M."/>
            <person name="Hakimi H."/>
            <person name="Tanaka T.Q."/>
            <person name="Sugimoto C."/>
            <person name="Kawazu S."/>
        </authorList>
    </citation>
    <scope>NUCLEOTIDE SEQUENCE [LARGE SCALE GENOMIC DNA]</scope>
    <source>
        <strain evidence="8 9">Miyake</strain>
    </source>
</reference>
<evidence type="ECO:0000256" key="7">
    <source>
        <dbReference type="SAM" id="MobiDB-lite"/>
    </source>
</evidence>
<dbReference type="VEuPathDB" id="PiroplasmaDB:BOVATA_000690"/>
<name>A0A2H6K6G1_9APIC</name>
<evidence type="ECO:0000313" key="8">
    <source>
        <dbReference type="EMBL" id="GBE58576.1"/>
    </source>
</evidence>
<proteinExistence type="inferred from homology"/>
<dbReference type="GO" id="GO:0000462">
    <property type="term" value="P:maturation of SSU-rRNA from tricistronic rRNA transcript (SSU-rRNA, 5.8S rRNA, LSU-rRNA)"/>
    <property type="evidence" value="ECO:0007669"/>
    <property type="project" value="TreeGrafter"/>
</dbReference>
<keyword evidence="5 6" id="KW-0539">Nucleus</keyword>
<sequence length="271" mass="29712">MGELTLGELKALRQREAKRPSSGETEGHEEATTTHKERLGVISSREKFPKTQTAAPKKSSTKGPAVLPNNTAFNPYNTIKFGTKGANSRLKARDPRFSDFSGTLNDDLFRKSYAFLGDMLQEEVKEIKAAVRAGERAGANSVKATAALGSIAHMNIASISDAKRALDRYKTQQKQLQSGDELRALKKDLIDQEKQKIATTGKTPFYYSEKKIKKIHRAKEAEKEQAALQSAAINAGSAGAIHKKVARTLKRKLPKMPKVHAKSAGKKPLTE</sequence>
<evidence type="ECO:0000256" key="6">
    <source>
        <dbReference type="RuleBase" id="RU368027"/>
    </source>
</evidence>
<comment type="subcellular location">
    <subcellularLocation>
        <location evidence="1 6">Nucleus</location>
        <location evidence="1 6">Nucleolus</location>
    </subcellularLocation>
</comment>
<dbReference type="Proteomes" id="UP000236319">
    <property type="component" value="Unassembled WGS sequence"/>
</dbReference>
<dbReference type="AlphaFoldDB" id="A0A2H6K6G1"/>
<comment type="similarity">
    <text evidence="2 6">Belongs to the RRP36 family.</text>
</comment>
<accession>A0A2H6K6G1</accession>
<dbReference type="PANTHER" id="PTHR21738">
    <property type="entry name" value="RIBOSOMAL RNA PROCESSING PROTEIN 36 HOMOLOG"/>
    <property type="match status" value="1"/>
</dbReference>
<keyword evidence="3 6" id="KW-0690">Ribosome biogenesis</keyword>
<evidence type="ECO:0000256" key="5">
    <source>
        <dbReference type="ARBA" id="ARBA00023242"/>
    </source>
</evidence>
<comment type="subunit">
    <text evidence="6">Associates with 90S and pre-40S pre-ribosomal particles.</text>
</comment>
<dbReference type="Pfam" id="PF06102">
    <property type="entry name" value="RRP36"/>
    <property type="match status" value="1"/>
</dbReference>
<evidence type="ECO:0000256" key="4">
    <source>
        <dbReference type="ARBA" id="ARBA00022552"/>
    </source>
</evidence>
<dbReference type="OrthoDB" id="448446at2759"/>
<keyword evidence="4 6" id="KW-0698">rRNA processing</keyword>
<evidence type="ECO:0000256" key="1">
    <source>
        <dbReference type="ARBA" id="ARBA00004604"/>
    </source>
</evidence>
<comment type="function">
    <text evidence="6">Component of the 90S pre-ribosome involved in the maturation of rRNAs. Required for early cleavages of the pre-RNAs in the 40S ribosomal subunit maturation pathway.</text>
</comment>
<organism evidence="8 9">
    <name type="scientific">Babesia ovata</name>
    <dbReference type="NCBI Taxonomy" id="189622"/>
    <lineage>
        <taxon>Eukaryota</taxon>
        <taxon>Sar</taxon>
        <taxon>Alveolata</taxon>
        <taxon>Apicomplexa</taxon>
        <taxon>Aconoidasida</taxon>
        <taxon>Piroplasmida</taxon>
        <taxon>Babesiidae</taxon>
        <taxon>Babesia</taxon>
    </lineage>
</organism>
<feature type="compositionally biased region" description="Basic residues" evidence="7">
    <location>
        <begin position="248"/>
        <end position="265"/>
    </location>
</feature>
<feature type="region of interest" description="Disordered" evidence="7">
    <location>
        <begin position="1"/>
        <end position="69"/>
    </location>
</feature>
<dbReference type="InterPro" id="IPR009292">
    <property type="entry name" value="RRP36"/>
</dbReference>
<protein>
    <recommendedName>
        <fullName evidence="6">rRNA biogenesis protein RRP36</fullName>
    </recommendedName>
</protein>
<keyword evidence="9" id="KW-1185">Reference proteome</keyword>
<dbReference type="PANTHER" id="PTHR21738:SF0">
    <property type="entry name" value="RIBOSOMAL RNA PROCESSING PROTEIN 36 HOMOLOG"/>
    <property type="match status" value="1"/>
</dbReference>
<dbReference type="GO" id="GO:0005730">
    <property type="term" value="C:nucleolus"/>
    <property type="evidence" value="ECO:0007669"/>
    <property type="project" value="UniProtKB-SubCell"/>
</dbReference>
<feature type="compositionally biased region" description="Basic and acidic residues" evidence="7">
    <location>
        <begin position="10"/>
        <end position="49"/>
    </location>
</feature>
<comment type="caution">
    <text evidence="8">The sequence shown here is derived from an EMBL/GenBank/DDBJ whole genome shotgun (WGS) entry which is preliminary data.</text>
</comment>